<dbReference type="Gene3D" id="1.20.1260.120">
    <property type="entry name" value="Protein of unknown function DUF2935"/>
    <property type="match status" value="1"/>
</dbReference>
<reference evidence="1" key="1">
    <citation type="submission" date="2020-08" db="EMBL/GenBank/DDBJ databases">
        <title>Genome public.</title>
        <authorList>
            <person name="Liu C."/>
            <person name="Sun Q."/>
        </authorList>
    </citation>
    <scope>NUCLEOTIDE SEQUENCE</scope>
    <source>
        <strain evidence="1">BX21</strain>
    </source>
</reference>
<accession>A0A926EZF4</accession>
<dbReference type="SUPFAM" id="SSF158430">
    <property type="entry name" value="Bacillus cereus metalloprotein-like"/>
    <property type="match status" value="2"/>
</dbReference>
<evidence type="ECO:0000313" key="1">
    <source>
        <dbReference type="EMBL" id="MBC8589090.1"/>
    </source>
</evidence>
<protein>
    <submittedName>
        <fullName evidence="1">DUF2935 domain-containing protein</fullName>
    </submittedName>
</protein>
<dbReference type="Pfam" id="PF11155">
    <property type="entry name" value="DUF2935"/>
    <property type="match status" value="2"/>
</dbReference>
<evidence type="ECO:0000313" key="2">
    <source>
        <dbReference type="Proteomes" id="UP000601171"/>
    </source>
</evidence>
<gene>
    <name evidence="1" type="ORF">H8707_12785</name>
</gene>
<organism evidence="1 2">
    <name type="scientific">Paratissierella segnis</name>
    <dbReference type="NCBI Taxonomy" id="2763679"/>
    <lineage>
        <taxon>Bacteria</taxon>
        <taxon>Bacillati</taxon>
        <taxon>Bacillota</taxon>
        <taxon>Tissierellia</taxon>
        <taxon>Tissierellales</taxon>
        <taxon>Tissierellaceae</taxon>
        <taxon>Paratissierella</taxon>
    </lineage>
</organism>
<keyword evidence="2" id="KW-1185">Reference proteome</keyword>
<proteinExistence type="predicted"/>
<dbReference type="AlphaFoldDB" id="A0A926EZF4"/>
<comment type="caution">
    <text evidence="1">The sequence shown here is derived from an EMBL/GenBank/DDBJ whole genome shotgun (WGS) entry which is preliminary data.</text>
</comment>
<dbReference type="InterPro" id="IPR021328">
    <property type="entry name" value="CotB-like"/>
</dbReference>
<name>A0A926EZF4_9FIRM</name>
<sequence>MLPREKYIQISLEINLFYQRIMKEHMLLIETHLPSVETALITEADSLKISMEQILSETVILANGNISEESIESHSIVTPFTLPCEEITSKLTGATINTNITMAELKLEAGTPSCTPWLEMEIDDINRRTLNLLDVIISYKKKLMEWVLNCKVFLMIYPEMLEHLIREARLYKRILNCLLDRKLPEFTLCEELDFWNNIMGEHAEFIDGMLDPTEKDLKEKARGFIARFERLVEECIKTAEKLIIQESLVATEDLRDYEIDATIGLLECKIRSVIPPILADHVLREAYHYILILNHK</sequence>
<dbReference type="EMBL" id="JACRTG010000030">
    <property type="protein sequence ID" value="MBC8589090.1"/>
    <property type="molecule type" value="Genomic_DNA"/>
</dbReference>
<dbReference type="Proteomes" id="UP000601171">
    <property type="component" value="Unassembled WGS sequence"/>
</dbReference>
<dbReference type="RefSeq" id="WP_262430553.1">
    <property type="nucleotide sequence ID" value="NZ_JACRTG010000030.1"/>
</dbReference>